<reference evidence="1 2" key="1">
    <citation type="journal article" date="2021" name="Hortic Res">
        <title>High-quality reference genome and annotation aids understanding of berry development for evergreen blueberry (Vaccinium darrowii).</title>
        <authorList>
            <person name="Yu J."/>
            <person name="Hulse-Kemp A.M."/>
            <person name="Babiker E."/>
            <person name="Staton M."/>
        </authorList>
    </citation>
    <scope>NUCLEOTIDE SEQUENCE [LARGE SCALE GENOMIC DNA]</scope>
    <source>
        <strain evidence="2">cv. NJ 8807/NJ 8810</strain>
        <tissue evidence="1">Young leaf</tissue>
    </source>
</reference>
<organism evidence="1 2">
    <name type="scientific">Vaccinium darrowii</name>
    <dbReference type="NCBI Taxonomy" id="229202"/>
    <lineage>
        <taxon>Eukaryota</taxon>
        <taxon>Viridiplantae</taxon>
        <taxon>Streptophyta</taxon>
        <taxon>Embryophyta</taxon>
        <taxon>Tracheophyta</taxon>
        <taxon>Spermatophyta</taxon>
        <taxon>Magnoliopsida</taxon>
        <taxon>eudicotyledons</taxon>
        <taxon>Gunneridae</taxon>
        <taxon>Pentapetalae</taxon>
        <taxon>asterids</taxon>
        <taxon>Ericales</taxon>
        <taxon>Ericaceae</taxon>
        <taxon>Vaccinioideae</taxon>
        <taxon>Vaccinieae</taxon>
        <taxon>Vaccinium</taxon>
    </lineage>
</organism>
<comment type="caution">
    <text evidence="1">The sequence shown here is derived from an EMBL/GenBank/DDBJ whole genome shotgun (WGS) entry which is preliminary data.</text>
</comment>
<accession>A0ACB7ZAU9</accession>
<protein>
    <submittedName>
        <fullName evidence="1">Uncharacterized protein</fullName>
    </submittedName>
</protein>
<sequence length="738" mass="81681">MEVQILSRKFIKSSTPTPNHLKTHKLSSFDQLAPPAHVPLLFFYPSDGISTTHGKLQKLQKSLSDTLTLFYPLSGRLIKEYLIVDCSDQGVAFFEAKVNVQLNEFLSLVPKKLELLNWFVPWDIGFALLPTTPMLGIQATFFECGGLVICVHASHVIADGFTGIAFINAWATATRLGIGEVVVRPSFDLSSVFPSRDVSGIVNLPPPNVGGGVKVVTRMFVFDAAKIEGLKDEIGGLVFGERKPSRVEVVMAAVWKALILAARARNEGKLRPSVMSSSVNLRGRTALTTPENPCGNFFMSTPTKFTPEQNTAEPNHNHLLGLIRESMRTSLSAFAKLSNSDEIFLAVANFHNQVTKSRLDENVDVHNFTSLCRFPLYETDFGWGKPCLVSNVCVPLEMVALMDTKCGTGIEAWVSLEEPGMLELEKDPDILGLITSSVRQLVVNGKQFDVKVVEQETFRFVDSIHDRFCTEANPLQEEEGEIDKSKDEVAFNIEKDQSKGDKKDGNVPEGNLELLTEGEASTCMEAGNKGGQKSFKDAVKEGLIHQVFKSPTQKDFLVIEEFASIHEGNSNASHGLDSYVEDSQGPIMEACQQYLSVQEDNIQSNKEILQMNNCVDPSKLCLNGPIVLDSNNSLRASQFPSLKIQVDLNPKVARKTLRKKIRESSMSRESSDCVENTINFITQGQKEIQVNNELQASAVAGRILGIDFNNEDLLVMEKMIELENNNRFAPLMRSTLKQ</sequence>
<dbReference type="Proteomes" id="UP000828048">
    <property type="component" value="Chromosome 12"/>
</dbReference>
<dbReference type="EMBL" id="CM037162">
    <property type="protein sequence ID" value="KAH7862871.1"/>
    <property type="molecule type" value="Genomic_DNA"/>
</dbReference>
<keyword evidence="2" id="KW-1185">Reference proteome</keyword>
<evidence type="ECO:0000313" key="1">
    <source>
        <dbReference type="EMBL" id="KAH7862871.1"/>
    </source>
</evidence>
<gene>
    <name evidence="1" type="ORF">Vadar_010491</name>
</gene>
<proteinExistence type="predicted"/>
<evidence type="ECO:0000313" key="2">
    <source>
        <dbReference type="Proteomes" id="UP000828048"/>
    </source>
</evidence>
<name>A0ACB7ZAU9_9ERIC</name>